<name>A0A6G1ADM7_CROCR</name>
<feature type="region of interest" description="Disordered" evidence="1">
    <location>
        <begin position="1"/>
        <end position="58"/>
    </location>
</feature>
<feature type="compositionally biased region" description="Pro residues" evidence="1">
    <location>
        <begin position="1"/>
        <end position="10"/>
    </location>
</feature>
<gene>
    <name evidence="2" type="primary">Ccdc185</name>
    <name evidence="2" type="ORF">FOF47_R21324</name>
</gene>
<feature type="non-terminal residue" evidence="2">
    <location>
        <position position="1"/>
    </location>
</feature>
<accession>A0A6G1ADM7</accession>
<sequence length="221" mass="24735">AWGEPGPKPQPGGSAHSPAWRWQPGLQFRGPRHCPPTQVDSPPPHPEGAYSPLNGTFGVERAQSGDQWAVPLCGGPAHWSLSSAVSEKSSVRSHEFRAQSACVSAHKREGSDPVESLASQPCQPSVPNKALQSLHTQLLKNKLEEAIMSSRDQKIVALVLTRLKKAQRMRELQQQAAAAWEELKRSDQKVQMTLERERKLLLQESQEQWRQERRVRRRDGP</sequence>
<dbReference type="Proteomes" id="UP000475037">
    <property type="component" value="Unassembled WGS sequence"/>
</dbReference>
<organism evidence="2 3">
    <name type="scientific">Crocuta crocuta</name>
    <name type="common">Spotted hyena</name>
    <dbReference type="NCBI Taxonomy" id="9678"/>
    <lineage>
        <taxon>Eukaryota</taxon>
        <taxon>Metazoa</taxon>
        <taxon>Chordata</taxon>
        <taxon>Craniata</taxon>
        <taxon>Vertebrata</taxon>
        <taxon>Euteleostomi</taxon>
        <taxon>Mammalia</taxon>
        <taxon>Eutheria</taxon>
        <taxon>Laurasiatheria</taxon>
        <taxon>Carnivora</taxon>
        <taxon>Feliformia</taxon>
        <taxon>Hyaenidae</taxon>
        <taxon>Crocuta</taxon>
    </lineage>
</organism>
<protein>
    <submittedName>
        <fullName evidence="2">CC185 protein</fullName>
    </submittedName>
</protein>
<dbReference type="Pfam" id="PF15558">
    <property type="entry name" value="DUF4659"/>
    <property type="match status" value="1"/>
</dbReference>
<dbReference type="EMBL" id="VOAJ01005691">
    <property type="protein sequence ID" value="KAF0873856.1"/>
    <property type="molecule type" value="Genomic_DNA"/>
</dbReference>
<dbReference type="AlphaFoldDB" id="A0A6G1ADM7"/>
<evidence type="ECO:0000313" key="3">
    <source>
        <dbReference type="Proteomes" id="UP000475037"/>
    </source>
</evidence>
<evidence type="ECO:0000256" key="1">
    <source>
        <dbReference type="SAM" id="MobiDB-lite"/>
    </source>
</evidence>
<feature type="region of interest" description="Disordered" evidence="1">
    <location>
        <begin position="103"/>
        <end position="125"/>
    </location>
</feature>
<dbReference type="PANTHER" id="PTHR33663:SF3">
    <property type="entry name" value="COILED-COIL DOMAIN-CONTAINING PROTEIN 185"/>
    <property type="match status" value="1"/>
</dbReference>
<dbReference type="PANTHER" id="PTHR33663">
    <property type="entry name" value="COILED-COIL DOMAIN-CONTAINING PROTEIN 177"/>
    <property type="match status" value="1"/>
</dbReference>
<proteinExistence type="predicted"/>
<comment type="caution">
    <text evidence="2">The sequence shown here is derived from an EMBL/GenBank/DDBJ whole genome shotgun (WGS) entry which is preliminary data.</text>
</comment>
<reference evidence="2 3" key="1">
    <citation type="submission" date="2019-11" db="EMBL/GenBank/DDBJ databases">
        <authorList>
            <person name="Yang C."/>
            <person name="Li F."/>
        </authorList>
    </citation>
    <scope>NUCLEOTIDE SEQUENCE [LARGE SCALE GENOMIC DNA]</scope>
    <source>
        <strain evidence="2">KB4526</strain>
        <tissue evidence="2">Muscle</tissue>
    </source>
</reference>
<keyword evidence="3" id="KW-1185">Reference proteome</keyword>
<dbReference type="InterPro" id="IPR029090">
    <property type="entry name" value="DUF4659"/>
</dbReference>
<evidence type="ECO:0000313" key="2">
    <source>
        <dbReference type="EMBL" id="KAF0873856.1"/>
    </source>
</evidence>
<feature type="non-terminal residue" evidence="2">
    <location>
        <position position="221"/>
    </location>
</feature>